<accession>A0A2N0NK36</accession>
<sequence>MARFGKNLVFLAYFKNKEQLDAARTLNKDADKTWIIHGKLATKEKQAIVTPAIIYNVSTDEMVDVVNKYTRKNLLDEVPQNIMSTSIKNYASPEKVVDVILDLRAEINKEYAMLVANLKEGKKKIDEEKTKRDALQKKVDERQKLLDEIKIKKEPEVETNKSTKQVSPIELHEFKLINESCRKRLVTKTYTEEDKVR</sequence>
<evidence type="ECO:0000313" key="2">
    <source>
        <dbReference type="EMBL" id="PKB94937.1"/>
    </source>
</evidence>
<dbReference type="AlphaFoldDB" id="A0A2N0NK36"/>
<keyword evidence="1" id="KW-0175">Coiled coil</keyword>
<reference evidence="2 3" key="2">
    <citation type="submission" date="2017-09" db="EMBL/GenBank/DDBJ databases">
        <title>Extensive intraspecific genome diversity in a model arbuscular mycorrhizal fungus.</title>
        <authorList>
            <person name="Chen E.C."/>
            <person name="Morin E."/>
            <person name="Beaudet D."/>
            <person name="Noel J."/>
            <person name="Ndikumana S."/>
            <person name="Charron P."/>
            <person name="St-Onge C."/>
            <person name="Giorgi J."/>
            <person name="Grigoriev I.V."/>
            <person name="Roux C."/>
            <person name="Martin F.M."/>
            <person name="Corradi N."/>
        </authorList>
    </citation>
    <scope>NUCLEOTIDE SEQUENCE [LARGE SCALE GENOMIC DNA]</scope>
    <source>
        <strain evidence="2 3">A5</strain>
    </source>
</reference>
<evidence type="ECO:0000256" key="1">
    <source>
        <dbReference type="SAM" id="Coils"/>
    </source>
</evidence>
<organism evidence="2 3">
    <name type="scientific">Rhizophagus irregularis</name>
    <dbReference type="NCBI Taxonomy" id="588596"/>
    <lineage>
        <taxon>Eukaryota</taxon>
        <taxon>Fungi</taxon>
        <taxon>Fungi incertae sedis</taxon>
        <taxon>Mucoromycota</taxon>
        <taxon>Glomeromycotina</taxon>
        <taxon>Glomeromycetes</taxon>
        <taxon>Glomerales</taxon>
        <taxon>Glomeraceae</taxon>
        <taxon>Rhizophagus</taxon>
    </lineage>
</organism>
<proteinExistence type="predicted"/>
<comment type="caution">
    <text evidence="2">The sequence shown here is derived from an EMBL/GenBank/DDBJ whole genome shotgun (WGS) entry which is preliminary data.</text>
</comment>
<reference evidence="2 3" key="1">
    <citation type="submission" date="2016-04" db="EMBL/GenBank/DDBJ databases">
        <title>Genome analyses suggest a sexual origin of heterokaryosis in a supposedly ancient asexual fungus.</title>
        <authorList>
            <person name="Ropars J."/>
            <person name="Sedzielewska K."/>
            <person name="Noel J."/>
            <person name="Charron P."/>
            <person name="Farinelli L."/>
            <person name="Marton T."/>
            <person name="Kruger M."/>
            <person name="Pelin A."/>
            <person name="Brachmann A."/>
            <person name="Corradi N."/>
        </authorList>
    </citation>
    <scope>NUCLEOTIDE SEQUENCE [LARGE SCALE GENOMIC DNA]</scope>
    <source>
        <strain evidence="2 3">A5</strain>
    </source>
</reference>
<dbReference type="VEuPathDB" id="FungiDB:RhiirA1_394416"/>
<name>A0A2N0NK36_9GLOM</name>
<dbReference type="VEuPathDB" id="FungiDB:FUN_001969"/>
<dbReference type="Proteomes" id="UP000232722">
    <property type="component" value="Unassembled WGS sequence"/>
</dbReference>
<gene>
    <name evidence="2" type="ORF">RhiirA5_437727</name>
</gene>
<dbReference type="EMBL" id="LLXJ01005350">
    <property type="protein sequence ID" value="PKB94937.1"/>
    <property type="molecule type" value="Genomic_DNA"/>
</dbReference>
<feature type="coiled-coil region" evidence="1">
    <location>
        <begin position="118"/>
        <end position="152"/>
    </location>
</feature>
<evidence type="ECO:0000313" key="3">
    <source>
        <dbReference type="Proteomes" id="UP000232722"/>
    </source>
</evidence>
<protein>
    <submittedName>
        <fullName evidence="2">Uncharacterized protein</fullName>
    </submittedName>
</protein>